<feature type="region of interest" description="Disordered" evidence="1">
    <location>
        <begin position="163"/>
        <end position="198"/>
    </location>
</feature>
<dbReference type="GO" id="GO:0005829">
    <property type="term" value="C:cytosol"/>
    <property type="evidence" value="ECO:0007669"/>
    <property type="project" value="GOC"/>
</dbReference>
<dbReference type="InterPro" id="IPR027267">
    <property type="entry name" value="AH/BAR_dom_sf"/>
</dbReference>
<dbReference type="EMBL" id="BSXU01014499">
    <property type="protein sequence ID" value="GME80968.1"/>
    <property type="molecule type" value="Genomic_DNA"/>
</dbReference>
<accession>A0A9W6WKL2</accession>
<dbReference type="Proteomes" id="UP001165063">
    <property type="component" value="Unassembled WGS sequence"/>
</dbReference>
<gene>
    <name evidence="2" type="ORF">Amon01_000993100</name>
</gene>
<comment type="caution">
    <text evidence="2">The sequence shown here is derived from an EMBL/GenBank/DDBJ whole genome shotgun (WGS) entry which is preliminary data.</text>
</comment>
<dbReference type="AlphaFoldDB" id="A0A9W6WKL2"/>
<feature type="region of interest" description="Disordered" evidence="1">
    <location>
        <begin position="210"/>
        <end position="233"/>
    </location>
</feature>
<reference evidence="2" key="1">
    <citation type="submission" date="2023-04" db="EMBL/GenBank/DDBJ databases">
        <title>Ambrosiozyma monospora NBRC 1965.</title>
        <authorList>
            <person name="Ichikawa N."/>
            <person name="Sato H."/>
            <person name="Tonouchi N."/>
        </authorList>
    </citation>
    <scope>NUCLEOTIDE SEQUENCE</scope>
    <source>
        <strain evidence="2">NBRC 1965</strain>
    </source>
</reference>
<evidence type="ECO:0000313" key="3">
    <source>
        <dbReference type="Proteomes" id="UP001165063"/>
    </source>
</evidence>
<sequence length="244" mass="27775">MIRMWTKFHKVMKIYDELNLVKEVSFSAGIAENFKLISDDCYNIKESLTNRHLLMRELLNAEENTKKRLATINKLKVKPMIDPLKVDEAVRSLELASNYDKELKYQVKRTTYEMLIEAQDYLNYMTASIRQLFKVTAQQQIQQERKKLHLLSTNKLINPHESLSRLGRDNLPHGVTTTLSPSKEDSWTSRPRKSFDNNIKSDSLDAFVAGAAAPGMSSHDDDDEDEGMTVDAKSAASLLAGSSF</sequence>
<dbReference type="GO" id="GO:0032266">
    <property type="term" value="F:phosphatidylinositol-3-phosphate binding"/>
    <property type="evidence" value="ECO:0007669"/>
    <property type="project" value="TreeGrafter"/>
</dbReference>
<protein>
    <submittedName>
        <fullName evidence="2">Unnamed protein product</fullName>
    </submittedName>
</protein>
<dbReference type="GO" id="GO:0006886">
    <property type="term" value="P:intracellular protein transport"/>
    <property type="evidence" value="ECO:0007669"/>
    <property type="project" value="TreeGrafter"/>
</dbReference>
<name>A0A9W6WKL2_AMBMO</name>
<dbReference type="PANTHER" id="PTHR47433:SF1">
    <property type="entry name" value="VACUOLAR PROTEIN SORTING-ASSOCIATED PROTEIN 17"/>
    <property type="match status" value="1"/>
</dbReference>
<organism evidence="2 3">
    <name type="scientific">Ambrosiozyma monospora</name>
    <name type="common">Yeast</name>
    <name type="synonym">Endomycopsis monosporus</name>
    <dbReference type="NCBI Taxonomy" id="43982"/>
    <lineage>
        <taxon>Eukaryota</taxon>
        <taxon>Fungi</taxon>
        <taxon>Dikarya</taxon>
        <taxon>Ascomycota</taxon>
        <taxon>Saccharomycotina</taxon>
        <taxon>Pichiomycetes</taxon>
        <taxon>Pichiales</taxon>
        <taxon>Pichiaceae</taxon>
        <taxon>Ambrosiozyma</taxon>
    </lineage>
</organism>
<proteinExistence type="predicted"/>
<dbReference type="GO" id="GO:0042147">
    <property type="term" value="P:retrograde transport, endosome to Golgi"/>
    <property type="evidence" value="ECO:0007669"/>
    <property type="project" value="TreeGrafter"/>
</dbReference>
<dbReference type="GO" id="GO:0030905">
    <property type="term" value="C:retromer, tubulation complex"/>
    <property type="evidence" value="ECO:0007669"/>
    <property type="project" value="TreeGrafter"/>
</dbReference>
<dbReference type="InterPro" id="IPR053055">
    <property type="entry name" value="VPS17"/>
</dbReference>
<dbReference type="PANTHER" id="PTHR47433">
    <property type="entry name" value="VACUOLAR PROTEIN SORTING-ASSOCIATED PROTEIN 17"/>
    <property type="match status" value="1"/>
</dbReference>
<dbReference type="OrthoDB" id="9976382at2759"/>
<dbReference type="GO" id="GO:0005768">
    <property type="term" value="C:endosome"/>
    <property type="evidence" value="ECO:0007669"/>
    <property type="project" value="TreeGrafter"/>
</dbReference>
<evidence type="ECO:0000313" key="2">
    <source>
        <dbReference type="EMBL" id="GME80968.1"/>
    </source>
</evidence>
<keyword evidence="3" id="KW-1185">Reference proteome</keyword>
<dbReference type="Gene3D" id="1.20.1270.60">
    <property type="entry name" value="Arfaptin homology (AH) domain/BAR domain"/>
    <property type="match status" value="1"/>
</dbReference>
<evidence type="ECO:0000256" key="1">
    <source>
        <dbReference type="SAM" id="MobiDB-lite"/>
    </source>
</evidence>